<evidence type="ECO:0000256" key="5">
    <source>
        <dbReference type="ARBA" id="ARBA00020259"/>
    </source>
</evidence>
<keyword evidence="8" id="KW-0132">Cell division</keyword>
<dbReference type="PANTHER" id="PTHR28222:SF1">
    <property type="entry name" value="DASH COMPLEX SUBUNIT DAD4"/>
    <property type="match status" value="1"/>
</dbReference>
<keyword evidence="15" id="KW-0137">Centromere</keyword>
<dbReference type="GO" id="GO:0051301">
    <property type="term" value="P:cell division"/>
    <property type="evidence" value="ECO:0007669"/>
    <property type="project" value="UniProtKB-KW"/>
</dbReference>
<comment type="similarity">
    <text evidence="4">Belongs to the DASH complex DAD4 family.</text>
</comment>
<evidence type="ECO:0000256" key="7">
    <source>
        <dbReference type="ARBA" id="ARBA00022490"/>
    </source>
</evidence>
<dbReference type="PANTHER" id="PTHR28222">
    <property type="entry name" value="DASH COMPLEX SUBUNIT DAD4"/>
    <property type="match status" value="1"/>
</dbReference>
<protein>
    <recommendedName>
        <fullName evidence="5">DASH complex subunit DAD4</fullName>
    </recommendedName>
    <alternativeName>
        <fullName evidence="16">Outer kinetochore protein DAD4</fullName>
    </alternativeName>
</protein>
<evidence type="ECO:0000313" key="18">
    <source>
        <dbReference type="Proteomes" id="UP000188320"/>
    </source>
</evidence>
<keyword evidence="9" id="KW-0493">Microtubule</keyword>
<evidence type="ECO:0000256" key="2">
    <source>
        <dbReference type="ARBA" id="ARBA00004186"/>
    </source>
</evidence>
<dbReference type="EMBL" id="LSSK01001642">
    <property type="protein sequence ID" value="OMH79176.1"/>
    <property type="molecule type" value="Genomic_DNA"/>
</dbReference>
<evidence type="ECO:0000256" key="4">
    <source>
        <dbReference type="ARBA" id="ARBA00009754"/>
    </source>
</evidence>
<evidence type="ECO:0000256" key="15">
    <source>
        <dbReference type="ARBA" id="ARBA00023328"/>
    </source>
</evidence>
<dbReference type="AlphaFoldDB" id="A0A1R1PDY7"/>
<organism evidence="17 18">
    <name type="scientific">Zancudomyces culisetae</name>
    <name type="common">Gut fungus</name>
    <name type="synonym">Smittium culisetae</name>
    <dbReference type="NCBI Taxonomy" id="1213189"/>
    <lineage>
        <taxon>Eukaryota</taxon>
        <taxon>Fungi</taxon>
        <taxon>Fungi incertae sedis</taxon>
        <taxon>Zoopagomycota</taxon>
        <taxon>Kickxellomycotina</taxon>
        <taxon>Harpellomycetes</taxon>
        <taxon>Harpellales</taxon>
        <taxon>Legeriomycetaceae</taxon>
        <taxon>Zancudomyces</taxon>
    </lineage>
</organism>
<evidence type="ECO:0000256" key="9">
    <source>
        <dbReference type="ARBA" id="ARBA00022701"/>
    </source>
</evidence>
<evidence type="ECO:0000256" key="6">
    <source>
        <dbReference type="ARBA" id="ARBA00022454"/>
    </source>
</evidence>
<evidence type="ECO:0000256" key="14">
    <source>
        <dbReference type="ARBA" id="ARBA00023306"/>
    </source>
</evidence>
<dbReference type="GO" id="GO:0005874">
    <property type="term" value="C:microtubule"/>
    <property type="evidence" value="ECO:0007669"/>
    <property type="project" value="UniProtKB-KW"/>
</dbReference>
<keyword evidence="12" id="KW-0206">Cytoskeleton</keyword>
<dbReference type="Proteomes" id="UP000188320">
    <property type="component" value="Unassembled WGS sequence"/>
</dbReference>
<comment type="caution">
    <text evidence="17">The sequence shown here is derived from an EMBL/GenBank/DDBJ whole genome shotgun (WGS) entry which is preliminary data.</text>
</comment>
<evidence type="ECO:0000256" key="3">
    <source>
        <dbReference type="ARBA" id="ARBA00004629"/>
    </source>
</evidence>
<dbReference type="InterPro" id="IPR013959">
    <property type="entry name" value="DASH_Dad4"/>
</dbReference>
<evidence type="ECO:0000256" key="1">
    <source>
        <dbReference type="ARBA" id="ARBA00004123"/>
    </source>
</evidence>
<evidence type="ECO:0000256" key="10">
    <source>
        <dbReference type="ARBA" id="ARBA00022776"/>
    </source>
</evidence>
<dbReference type="GO" id="GO:0072686">
    <property type="term" value="C:mitotic spindle"/>
    <property type="evidence" value="ECO:0007669"/>
    <property type="project" value="InterPro"/>
</dbReference>
<keyword evidence="18" id="KW-1185">Reference proteome</keyword>
<reference evidence="18" key="1">
    <citation type="submission" date="2017-01" db="EMBL/GenBank/DDBJ databases">
        <authorList>
            <person name="Wang Y."/>
            <person name="White M."/>
            <person name="Kvist S."/>
            <person name="Moncalvo J.-M."/>
        </authorList>
    </citation>
    <scope>NUCLEOTIDE SEQUENCE [LARGE SCALE GENOMIC DNA]</scope>
    <source>
        <strain evidence="18">COL-18-3</strain>
    </source>
</reference>
<proteinExistence type="inferred from homology"/>
<evidence type="ECO:0000256" key="11">
    <source>
        <dbReference type="ARBA" id="ARBA00022838"/>
    </source>
</evidence>
<evidence type="ECO:0000313" key="17">
    <source>
        <dbReference type="EMBL" id="OMH79176.1"/>
    </source>
</evidence>
<evidence type="ECO:0000256" key="8">
    <source>
        <dbReference type="ARBA" id="ARBA00022618"/>
    </source>
</evidence>
<dbReference type="GO" id="GO:0008608">
    <property type="term" value="P:attachment of spindle microtubules to kinetochore"/>
    <property type="evidence" value="ECO:0007669"/>
    <property type="project" value="InterPro"/>
</dbReference>
<evidence type="ECO:0000256" key="13">
    <source>
        <dbReference type="ARBA" id="ARBA00023242"/>
    </source>
</evidence>
<keyword evidence="7" id="KW-0963">Cytoplasm</keyword>
<keyword evidence="10" id="KW-0498">Mitosis</keyword>
<evidence type="ECO:0000256" key="12">
    <source>
        <dbReference type="ARBA" id="ARBA00023212"/>
    </source>
</evidence>
<keyword evidence="14" id="KW-0131">Cell cycle</keyword>
<evidence type="ECO:0000256" key="16">
    <source>
        <dbReference type="ARBA" id="ARBA00030569"/>
    </source>
</evidence>
<keyword evidence="6" id="KW-0158">Chromosome</keyword>
<dbReference type="Pfam" id="PF08650">
    <property type="entry name" value="DASH_Dad4"/>
    <property type="match status" value="1"/>
</dbReference>
<comment type="subcellular location">
    <subcellularLocation>
        <location evidence="3">Chromosome</location>
        <location evidence="3">Centromere</location>
        <location evidence="3">Kinetochore</location>
    </subcellularLocation>
    <subcellularLocation>
        <location evidence="2">Cytoplasm</location>
        <location evidence="2">Cytoskeleton</location>
        <location evidence="2">Spindle</location>
    </subcellularLocation>
    <subcellularLocation>
        <location evidence="1">Nucleus</location>
    </subcellularLocation>
</comment>
<gene>
    <name evidence="17" type="ORF">AX774_g7419</name>
</gene>
<name>A0A1R1PDY7_ZANCU</name>
<keyword evidence="11" id="KW-0995">Kinetochore</keyword>
<keyword evidence="13" id="KW-0539">Nucleus</keyword>
<sequence length="78" mass="9085">MERIQHEQQGNVHPEFQKEITKRIITSIQKLNSSLVEVNSTLCEINASNQSIEEFTDLWVTYTNNTNKYLDVMNGNKK</sequence>
<dbReference type="GO" id="GO:0042729">
    <property type="term" value="C:DASH complex"/>
    <property type="evidence" value="ECO:0007669"/>
    <property type="project" value="InterPro"/>
</dbReference>
<accession>A0A1R1PDY7</accession>
<dbReference type="OrthoDB" id="5516652at2759"/>